<dbReference type="OrthoDB" id="9796652at2"/>
<protein>
    <submittedName>
        <fullName evidence="2">2-deoxy-D-gluconate 3-dehydrogenase</fullName>
    </submittedName>
</protein>
<dbReference type="Proteomes" id="UP000070107">
    <property type="component" value="Unassembled WGS sequence"/>
</dbReference>
<dbReference type="PRINTS" id="PR00080">
    <property type="entry name" value="SDRFAMILY"/>
</dbReference>
<dbReference type="EMBL" id="LNTU01000002">
    <property type="protein sequence ID" value="KXF78205.1"/>
    <property type="molecule type" value="Genomic_DNA"/>
</dbReference>
<dbReference type="PANTHER" id="PTHR42760">
    <property type="entry name" value="SHORT-CHAIN DEHYDROGENASES/REDUCTASES FAMILY MEMBER"/>
    <property type="match status" value="1"/>
</dbReference>
<dbReference type="AlphaFoldDB" id="A0A135HYE0"/>
<comment type="caution">
    <text evidence="2">The sequence shown here is derived from an EMBL/GenBank/DDBJ whole genome shotgun (WGS) entry which is preliminary data.</text>
</comment>
<dbReference type="Gene3D" id="3.40.50.720">
    <property type="entry name" value="NAD(P)-binding Rossmann-like Domain"/>
    <property type="match status" value="1"/>
</dbReference>
<dbReference type="PRINTS" id="PR00081">
    <property type="entry name" value="GDHRDH"/>
</dbReference>
<dbReference type="GO" id="GO:0016616">
    <property type="term" value="F:oxidoreductase activity, acting on the CH-OH group of donors, NAD or NADP as acceptor"/>
    <property type="evidence" value="ECO:0007669"/>
    <property type="project" value="TreeGrafter"/>
</dbReference>
<name>A0A135HYE0_9HYPH</name>
<dbReference type="PROSITE" id="PS00061">
    <property type="entry name" value="ADH_SHORT"/>
    <property type="match status" value="1"/>
</dbReference>
<dbReference type="RefSeq" id="WP_068881044.1">
    <property type="nucleotide sequence ID" value="NZ_LNTU01000002.1"/>
</dbReference>
<dbReference type="InterPro" id="IPR002347">
    <property type="entry name" value="SDR_fam"/>
</dbReference>
<sequence length="257" mass="26565">MQVATLFNLSGRKALVTGASRGIGQAIATALAGAGADVAVTARDAGALDETCRRIVGLGRKIVPLSLDVRDVSACATVVADADESLEGLDILVNNAGYEEIRPSVDVDEALWDRIVSTNLKGAFFCAQAAARQMSSAGKAGAIINLCSLTSYVGVPTAVPYGSSKSGLLGMTKALAAEWASLGIRVNAIAPGYFRTAMTDVFYQDAAWQKAMLAKIPQRRFGAIEDVAGAVVFLASDASSYVTGHCIPVDGGYLASI</sequence>
<dbReference type="InterPro" id="IPR020904">
    <property type="entry name" value="Sc_DH/Rdtase_CS"/>
</dbReference>
<evidence type="ECO:0000313" key="3">
    <source>
        <dbReference type="Proteomes" id="UP000070107"/>
    </source>
</evidence>
<organism evidence="2 3">
    <name type="scientific">Paramesorhizobium deserti</name>
    <dbReference type="NCBI Taxonomy" id="1494590"/>
    <lineage>
        <taxon>Bacteria</taxon>
        <taxon>Pseudomonadati</taxon>
        <taxon>Pseudomonadota</taxon>
        <taxon>Alphaproteobacteria</taxon>
        <taxon>Hyphomicrobiales</taxon>
        <taxon>Phyllobacteriaceae</taxon>
        <taxon>Paramesorhizobium</taxon>
    </lineage>
</organism>
<accession>A0A135HYE0</accession>
<gene>
    <name evidence="2" type="ORF">ATN84_23905</name>
</gene>
<evidence type="ECO:0000256" key="1">
    <source>
        <dbReference type="ARBA" id="ARBA00006484"/>
    </source>
</evidence>
<reference evidence="2 3" key="1">
    <citation type="submission" date="2015-11" db="EMBL/GenBank/DDBJ databases">
        <title>Draft genome sequence of Paramesorhizobium deserti A-3-E, a strain highly resistant to diverse beta-lactam antibiotics.</title>
        <authorList>
            <person name="Lv R."/>
            <person name="Yang X."/>
            <person name="Fang N."/>
            <person name="Guo J."/>
            <person name="Luo X."/>
            <person name="Peng F."/>
            <person name="Yang R."/>
            <person name="Cui Y."/>
            <person name="Fang C."/>
            <person name="Song Y."/>
        </authorList>
    </citation>
    <scope>NUCLEOTIDE SEQUENCE [LARGE SCALE GENOMIC DNA]</scope>
    <source>
        <strain evidence="2 3">A-3-E</strain>
    </source>
</reference>
<proteinExistence type="inferred from homology"/>
<evidence type="ECO:0000313" key="2">
    <source>
        <dbReference type="EMBL" id="KXF78205.1"/>
    </source>
</evidence>
<dbReference type="InterPro" id="IPR036291">
    <property type="entry name" value="NAD(P)-bd_dom_sf"/>
</dbReference>
<comment type="similarity">
    <text evidence="1">Belongs to the short-chain dehydrogenases/reductases (SDR) family.</text>
</comment>
<dbReference type="PANTHER" id="PTHR42760:SF135">
    <property type="entry name" value="BLL7886 PROTEIN"/>
    <property type="match status" value="1"/>
</dbReference>
<dbReference type="Pfam" id="PF13561">
    <property type="entry name" value="adh_short_C2"/>
    <property type="match status" value="1"/>
</dbReference>
<dbReference type="NCBIfam" id="NF005559">
    <property type="entry name" value="PRK07231.1"/>
    <property type="match status" value="1"/>
</dbReference>
<dbReference type="SUPFAM" id="SSF51735">
    <property type="entry name" value="NAD(P)-binding Rossmann-fold domains"/>
    <property type="match status" value="1"/>
</dbReference>
<dbReference type="GO" id="GO:0030497">
    <property type="term" value="P:fatty acid elongation"/>
    <property type="evidence" value="ECO:0007669"/>
    <property type="project" value="TreeGrafter"/>
</dbReference>
<keyword evidence="3" id="KW-1185">Reference proteome</keyword>
<dbReference type="STRING" id="1494590.ATN84_23905"/>
<dbReference type="FunFam" id="3.40.50.720:FF:000084">
    <property type="entry name" value="Short-chain dehydrogenase reductase"/>
    <property type="match status" value="1"/>
</dbReference>